<reference evidence="3 5" key="2">
    <citation type="submission" date="2017-03" db="EMBL/GenBank/DDBJ databases">
        <title>Complete sequence of Clostridium formicaceticum DSM 92.</title>
        <authorList>
            <person name="Poehlein A."/>
            <person name="Karl M."/>
            <person name="Bengelsdorf F.R."/>
            <person name="Duerre P."/>
            <person name="Daniel R."/>
        </authorList>
    </citation>
    <scope>NUCLEOTIDE SEQUENCE [LARGE SCALE GENOMIC DNA]</scope>
    <source>
        <strain evidence="3 5">DSM 92</strain>
    </source>
</reference>
<dbReference type="Gene3D" id="3.30.70.1290">
    <property type="entry name" value="Transposase IS200-like"/>
    <property type="match status" value="1"/>
</dbReference>
<evidence type="ECO:0000313" key="3">
    <source>
        <dbReference type="EMBL" id="ARE88497.1"/>
    </source>
</evidence>
<dbReference type="GO" id="GO:0006313">
    <property type="term" value="P:DNA transposition"/>
    <property type="evidence" value="ECO:0007669"/>
    <property type="project" value="InterPro"/>
</dbReference>
<feature type="domain" description="Transposase IS200-like" evidence="1">
    <location>
        <begin position="9"/>
        <end position="123"/>
    </location>
</feature>
<dbReference type="EMBL" id="CP017603">
    <property type="protein sequence ID" value="AOY78471.1"/>
    <property type="molecule type" value="Genomic_DNA"/>
</dbReference>
<evidence type="ECO:0000313" key="4">
    <source>
        <dbReference type="Proteomes" id="UP000177894"/>
    </source>
</evidence>
<sequence length="246" mass="29155">MPRSAREKSQIGIYHVMLRGIDKRDIFLTQNDYKKFLHYIELAKEKSEISLLAYCLMTNHVHMLLKEGKEEIGDFIRRIAVGYAQYHNSTHGRTGHLFQNRYQSEPVDDDNYLLIVSRYIHQNPLKAGIVKNIKDYRWSSYNDYLINKNTITDKDILEGYFINTESFIEFNNQKNYDKCLDYEEKKRYTDDDLRQIILEIIEIEKLPLMEIKTRNIVLSRIKNETGASIRQLERVLGIGRNIIQKA</sequence>
<organism evidence="3 5">
    <name type="scientific">Clostridium formicaceticum</name>
    <dbReference type="NCBI Taxonomy" id="1497"/>
    <lineage>
        <taxon>Bacteria</taxon>
        <taxon>Bacillati</taxon>
        <taxon>Bacillota</taxon>
        <taxon>Clostridia</taxon>
        <taxon>Eubacteriales</taxon>
        <taxon>Clostridiaceae</taxon>
        <taxon>Clostridium</taxon>
    </lineage>
</organism>
<dbReference type="InterPro" id="IPR036515">
    <property type="entry name" value="Transposase_17_sf"/>
</dbReference>
<evidence type="ECO:0000313" key="5">
    <source>
        <dbReference type="Proteomes" id="UP000192478"/>
    </source>
</evidence>
<dbReference type="AlphaFoldDB" id="A0AAC9WGX8"/>
<dbReference type="GO" id="GO:0004803">
    <property type="term" value="F:transposase activity"/>
    <property type="evidence" value="ECO:0007669"/>
    <property type="project" value="InterPro"/>
</dbReference>
<dbReference type="GO" id="GO:0003677">
    <property type="term" value="F:DNA binding"/>
    <property type="evidence" value="ECO:0007669"/>
    <property type="project" value="InterPro"/>
</dbReference>
<evidence type="ECO:0000313" key="2">
    <source>
        <dbReference type="EMBL" id="AOY78471.1"/>
    </source>
</evidence>
<accession>A0AAC9WGX8</accession>
<name>A0AAC9WGX8_9CLOT</name>
<dbReference type="InterPro" id="IPR002686">
    <property type="entry name" value="Transposase_17"/>
</dbReference>
<dbReference type="RefSeq" id="WP_070973435.1">
    <property type="nucleotide sequence ID" value="NZ_CP020559.1"/>
</dbReference>
<dbReference type="SMART" id="SM01321">
    <property type="entry name" value="Y1_Tnp"/>
    <property type="match status" value="1"/>
</dbReference>
<dbReference type="EMBL" id="CP020559">
    <property type="protein sequence ID" value="ARE88497.1"/>
    <property type="molecule type" value="Genomic_DNA"/>
</dbReference>
<reference evidence="2 4" key="1">
    <citation type="submission" date="2016-10" db="EMBL/GenBank/DDBJ databases">
        <title>Complete Genome Sequence of Acetogen Clostridium formicoaceticum ATCC 27076.</title>
        <authorList>
            <person name="Bao T."/>
            <person name="Cheng C."/>
            <person name="Zhao J."/>
            <person name="Yang S.-T."/>
            <person name="Wang J."/>
            <person name="Wang M."/>
        </authorList>
    </citation>
    <scope>NUCLEOTIDE SEQUENCE [LARGE SCALE GENOMIC DNA]</scope>
    <source>
        <strain evidence="2 4">ATCC 27076</strain>
    </source>
</reference>
<protein>
    <submittedName>
        <fullName evidence="3">Transposase IS200 like protein</fullName>
    </submittedName>
</protein>
<dbReference type="Proteomes" id="UP000177894">
    <property type="component" value="Chromosome"/>
</dbReference>
<dbReference type="PANTHER" id="PTHR34322:SF2">
    <property type="entry name" value="TRANSPOSASE IS200-LIKE DOMAIN-CONTAINING PROTEIN"/>
    <property type="match status" value="1"/>
</dbReference>
<dbReference type="Pfam" id="PF01797">
    <property type="entry name" value="Y1_Tnp"/>
    <property type="match status" value="1"/>
</dbReference>
<keyword evidence="4" id="KW-1185">Reference proteome</keyword>
<proteinExistence type="predicted"/>
<dbReference type="KEGG" id="cfm:BJL90_19650"/>
<dbReference type="SUPFAM" id="SSF143422">
    <property type="entry name" value="Transposase IS200-like"/>
    <property type="match status" value="1"/>
</dbReference>
<dbReference type="PANTHER" id="PTHR34322">
    <property type="entry name" value="TRANSPOSASE, Y1_TNP DOMAIN-CONTAINING"/>
    <property type="match status" value="1"/>
</dbReference>
<evidence type="ECO:0000259" key="1">
    <source>
        <dbReference type="SMART" id="SM01321"/>
    </source>
</evidence>
<gene>
    <name evidence="2" type="ORF">BJL90_19650</name>
    <name evidence="3" type="ORF">CLFO_29000</name>
</gene>
<dbReference type="Proteomes" id="UP000192478">
    <property type="component" value="Chromosome"/>
</dbReference>